<dbReference type="AlphaFoldDB" id="A0AAU9CYJ8"/>
<dbReference type="Proteomes" id="UP001348817">
    <property type="component" value="Plasmid pFA2"/>
</dbReference>
<dbReference type="PROSITE" id="PS00143">
    <property type="entry name" value="INSULINASE"/>
    <property type="match status" value="1"/>
</dbReference>
<comment type="cofactor">
    <cofactor evidence="1">
        <name>Zn(2+)</name>
        <dbReference type="ChEBI" id="CHEBI:29105"/>
    </cofactor>
</comment>
<dbReference type="InterPro" id="IPR011765">
    <property type="entry name" value="Pept_M16_N"/>
</dbReference>
<reference evidence="11 12" key="1">
    <citation type="submission" date="2021-12" db="EMBL/GenBank/DDBJ databases">
        <title>Genome sequencing of bacteria with rrn-lacking chromosome and rrn-plasmid.</title>
        <authorList>
            <person name="Anda M."/>
            <person name="Iwasaki W."/>
        </authorList>
    </citation>
    <scope>NUCLEOTIDE SEQUENCE [LARGE SCALE GENOMIC DNA]</scope>
    <source>
        <strain evidence="11 12">DSM 100852</strain>
        <plasmid evidence="11 12">pFA2</plasmid>
    </source>
</reference>
<comment type="similarity">
    <text evidence="2 8">Belongs to the peptidase M16 family.</text>
</comment>
<dbReference type="PANTHER" id="PTHR43690">
    <property type="entry name" value="NARDILYSIN"/>
    <property type="match status" value="1"/>
</dbReference>
<evidence type="ECO:0000313" key="12">
    <source>
        <dbReference type="Proteomes" id="UP001348817"/>
    </source>
</evidence>
<evidence type="ECO:0000256" key="6">
    <source>
        <dbReference type="ARBA" id="ARBA00022833"/>
    </source>
</evidence>
<evidence type="ECO:0000256" key="5">
    <source>
        <dbReference type="ARBA" id="ARBA00022801"/>
    </source>
</evidence>
<protein>
    <submittedName>
        <fullName evidence="11">Peptidase M16</fullName>
    </submittedName>
</protein>
<evidence type="ECO:0000256" key="8">
    <source>
        <dbReference type="RuleBase" id="RU004447"/>
    </source>
</evidence>
<dbReference type="Gene3D" id="3.30.830.10">
    <property type="entry name" value="Metalloenzyme, LuxS/M16 peptidase-like"/>
    <property type="match status" value="4"/>
</dbReference>
<evidence type="ECO:0000313" key="11">
    <source>
        <dbReference type="EMBL" id="BDD12032.1"/>
    </source>
</evidence>
<feature type="domain" description="Peptidase M16 C-terminal" evidence="10">
    <location>
        <begin position="215"/>
        <end position="393"/>
    </location>
</feature>
<evidence type="ECO:0000256" key="3">
    <source>
        <dbReference type="ARBA" id="ARBA00022670"/>
    </source>
</evidence>
<dbReference type="InterPro" id="IPR050626">
    <property type="entry name" value="Peptidase_M16"/>
</dbReference>
<organism evidence="11 12">
    <name type="scientific">Fulvitalea axinellae</name>
    <dbReference type="NCBI Taxonomy" id="1182444"/>
    <lineage>
        <taxon>Bacteria</taxon>
        <taxon>Pseudomonadati</taxon>
        <taxon>Bacteroidota</taxon>
        <taxon>Cytophagia</taxon>
        <taxon>Cytophagales</taxon>
        <taxon>Persicobacteraceae</taxon>
        <taxon>Fulvitalea</taxon>
    </lineage>
</organism>
<dbReference type="KEGG" id="fax:FUAX_44640"/>
<evidence type="ECO:0000256" key="2">
    <source>
        <dbReference type="ARBA" id="ARBA00007261"/>
    </source>
</evidence>
<dbReference type="EMBL" id="AP025316">
    <property type="protein sequence ID" value="BDD12032.1"/>
    <property type="molecule type" value="Genomic_DNA"/>
</dbReference>
<dbReference type="RefSeq" id="WP_338395180.1">
    <property type="nucleotide sequence ID" value="NZ_AP025316.1"/>
</dbReference>
<dbReference type="Pfam" id="PF05193">
    <property type="entry name" value="Peptidase_M16_C"/>
    <property type="match status" value="2"/>
</dbReference>
<evidence type="ECO:0000259" key="10">
    <source>
        <dbReference type="Pfam" id="PF05193"/>
    </source>
</evidence>
<keyword evidence="3" id="KW-0645">Protease</keyword>
<dbReference type="InterPro" id="IPR007863">
    <property type="entry name" value="Peptidase_M16_C"/>
</dbReference>
<evidence type="ECO:0000256" key="7">
    <source>
        <dbReference type="ARBA" id="ARBA00023049"/>
    </source>
</evidence>
<keyword evidence="7" id="KW-0482">Metalloprotease</keyword>
<dbReference type="GO" id="GO:0004222">
    <property type="term" value="F:metalloendopeptidase activity"/>
    <property type="evidence" value="ECO:0007669"/>
    <property type="project" value="InterPro"/>
</dbReference>
<dbReference type="SUPFAM" id="SSF63411">
    <property type="entry name" value="LuxS/MPP-like metallohydrolase"/>
    <property type="match status" value="4"/>
</dbReference>
<feature type="domain" description="Peptidase M16 N-terminal" evidence="9">
    <location>
        <begin position="58"/>
        <end position="172"/>
    </location>
</feature>
<keyword evidence="6" id="KW-0862">Zinc</keyword>
<dbReference type="PANTHER" id="PTHR43690:SF34">
    <property type="entry name" value="ZINC PROTEASE PQQL-LIKE"/>
    <property type="match status" value="1"/>
</dbReference>
<evidence type="ECO:0000259" key="9">
    <source>
        <dbReference type="Pfam" id="PF00675"/>
    </source>
</evidence>
<accession>A0AAU9CYJ8</accession>
<dbReference type="InterPro" id="IPR001431">
    <property type="entry name" value="Pept_M16_Zn_BS"/>
</dbReference>
<evidence type="ECO:0000256" key="4">
    <source>
        <dbReference type="ARBA" id="ARBA00022723"/>
    </source>
</evidence>
<dbReference type="GO" id="GO:0046872">
    <property type="term" value="F:metal ion binding"/>
    <property type="evidence" value="ECO:0007669"/>
    <property type="project" value="UniProtKB-KW"/>
</dbReference>
<gene>
    <name evidence="11" type="ORF">FUAX_44640</name>
</gene>
<proteinExistence type="inferred from homology"/>
<feature type="domain" description="Peptidase M16 C-terminal" evidence="10">
    <location>
        <begin position="691"/>
        <end position="869"/>
    </location>
</feature>
<keyword evidence="4" id="KW-0479">Metal-binding</keyword>
<dbReference type="Pfam" id="PF00675">
    <property type="entry name" value="Peptidase_M16"/>
    <property type="match status" value="1"/>
</dbReference>
<keyword evidence="11" id="KW-0614">Plasmid</keyword>
<keyword evidence="12" id="KW-1185">Reference proteome</keyword>
<dbReference type="InterPro" id="IPR011249">
    <property type="entry name" value="Metalloenz_LuxS/M16"/>
</dbReference>
<geneLocation type="plasmid" evidence="11 12">
    <name>pFA2</name>
</geneLocation>
<keyword evidence="5" id="KW-0378">Hydrolase</keyword>
<name>A0AAU9CYJ8_9BACT</name>
<evidence type="ECO:0000256" key="1">
    <source>
        <dbReference type="ARBA" id="ARBA00001947"/>
    </source>
</evidence>
<sequence>MRRCERTVLLFFGLVIALGTRGFSQETSADSPIPFNAKAKTGQLGNGFRYYMQKNGIPKKEVHFRLIINAGSILETEEQRGFAHFLEHMAFNGSEHFPGNGMIDYLQSIGVEFGIDLNAYTGYDETVYMLPMPDNKPETLDQGFHILGDWLGGLKLNTEDIDKERGVILEEWRTTIGLQQRLKDEMYPLLYHGSRYLDRRPIGLMDVVTKEGNDEEIRKFYRDWYRPNLATLVVSGDFDEADMLKRIEGTFGKMKNPENEKERKRYGVPKHKETLVNIIQDKEITTTSVKIISKFPHKEEKTLGDLKRSVVNLLYTYMVNQRLNDIFQKPGAPFLYAQSYATAASGGTDRYVSLATVKSGQIVEGAKGLARELARIKIYGFTQGDLDRKKEILHKDFDRAAMEEDKQTSGQIVGMLSNHVLYGEEYADIKFKKEFVQRVLKEITLKDIQNLVNEYISGSEENRVVLVTAPEGDPVPTKDELLKGLAEVSDEIITAYEGMEIDKPLMSVLPEPVSPVKDKHDEVLDITTLEYANGVTVTLKSTTFKNNEIRFSSLREGGYSRASDANFDNASMAATLVSLGGLGEFDTQQVDRINSGKQVYVAPYMHRYTEGVSGFSSNEDFETLLQLTYLTHTAPRKDVPQFEHFISNKKEYNRKSLNNPDSYFTDGINKVMMQNSPRTATLLTPEKLDKIDLDKAFDFYVSRFGSARGTRFFIVGSFETEKIKPLLNRYLGSLPGNKIKAEFVDHGVRPPKTAERFDFPKNKVDKSKVILRFTGIYPSGQEERIAMGMLSDLLTIRLTKKIREELGGAYAPFSNATVMQRPFNHFRLDVYFTCNPDKLDTLVSASFGEIEQLKKSISEEDLEKVKKALLKNRENSLESNGYWRRVMEDQFTRGETAKDFERYEGQIRNISEKKLRKLAKKYFKVDECLEFVLSPEK</sequence>
<dbReference type="GO" id="GO:0006508">
    <property type="term" value="P:proteolysis"/>
    <property type="evidence" value="ECO:0007669"/>
    <property type="project" value="UniProtKB-KW"/>
</dbReference>